<dbReference type="OrthoDB" id="600613at2"/>
<evidence type="ECO:0000313" key="5">
    <source>
        <dbReference type="Proteomes" id="UP000183508"/>
    </source>
</evidence>
<name>A0A1I7K1J1_9BACL</name>
<dbReference type="Pfam" id="PF13432">
    <property type="entry name" value="TPR_16"/>
    <property type="match status" value="1"/>
</dbReference>
<evidence type="ECO:0000313" key="4">
    <source>
        <dbReference type="EMBL" id="SFU91316.1"/>
    </source>
</evidence>
<accession>A0A1I7K1J1</accession>
<feature type="repeat" description="TPR" evidence="3">
    <location>
        <begin position="195"/>
        <end position="228"/>
    </location>
</feature>
<dbReference type="CDD" id="cd00043">
    <property type="entry name" value="CYCLIN_SF"/>
    <property type="match status" value="1"/>
</dbReference>
<sequence length="575" mass="65445">MDRNTQTGSRGARPGNVIPLRQDAAFFFERGVRYLERNDLRRALKAFRRTVEVEPDNPVNYCNLAGVLSELGDFEASNEVLLHVLQNLDPSMAECQFYLANNYANMGDYETAEEYVLRYLDADPDGEYAQEAVEMLDILMDEFGGGKAYARWQAEQRRKERASAKRDGRHLLEEGQFEAAVEWLERVTQQDPGNTAALNNLSLAYYYTGQYDQAVALAERVLAEHPKNVHALCNLTVFCAHLGPRDQYEACVAKLRKLFPMHYDHAAKVGTTLGLVGDHRAAYEVFAKLVKLAGDPDPAMIHALAAAAANCGQYGVARRWWRVLSQRSGMAEVAEHYLKALDRAERSGQRFMRVSYQYELPIEAQFAKMKARLESGDLAAWRQDPLLRASLYWGLRHGAAETQRAVIRILAIIADQDAEKALRAYLRRQDIAPPQQAAALHALQRMGARGRVELWRDGEWVSLRMSEVPKDVILAVDPVWRQVLERVTEWLRNHRKARYVAEARRVWVGYLRHAFQRTDRAVGKPEVWMAALLYAVLKRHNEPVRQKDVAQWFHVSVSALSKAAGKLSCYFVTMP</sequence>
<reference evidence="5" key="1">
    <citation type="submission" date="2016-10" db="EMBL/GenBank/DDBJ databases">
        <authorList>
            <person name="Varghese N."/>
        </authorList>
    </citation>
    <scope>NUCLEOTIDE SEQUENCE [LARGE SCALE GENOMIC DNA]</scope>
    <source>
        <strain evidence="5">DSM 17980</strain>
    </source>
</reference>
<dbReference type="SUPFAM" id="SSF48452">
    <property type="entry name" value="TPR-like"/>
    <property type="match status" value="2"/>
</dbReference>
<keyword evidence="2 3" id="KW-0802">TPR repeat</keyword>
<keyword evidence="5" id="KW-1185">Reference proteome</keyword>
<dbReference type="SMART" id="SM00028">
    <property type="entry name" value="TPR"/>
    <property type="match status" value="4"/>
</dbReference>
<dbReference type="PANTHER" id="PTHR45586:SF1">
    <property type="entry name" value="LIPOPOLYSACCHARIDE ASSEMBLY PROTEIN B"/>
    <property type="match status" value="1"/>
</dbReference>
<dbReference type="STRING" id="392015.SAMN05421543_11326"/>
<dbReference type="RefSeq" id="WP_074953341.1">
    <property type="nucleotide sequence ID" value="NZ_FPBV01000013.1"/>
</dbReference>
<evidence type="ECO:0000256" key="3">
    <source>
        <dbReference type="PROSITE-ProRule" id="PRU00339"/>
    </source>
</evidence>
<dbReference type="SUPFAM" id="SSF47954">
    <property type="entry name" value="Cyclin-like"/>
    <property type="match status" value="1"/>
</dbReference>
<dbReference type="AlphaFoldDB" id="A0A1I7K1J1"/>
<dbReference type="InterPro" id="IPR051012">
    <property type="entry name" value="CellSynth/LPSAsmb/PSIAsmb"/>
</dbReference>
<dbReference type="eggNOG" id="COG0457">
    <property type="taxonomic scope" value="Bacteria"/>
</dbReference>
<organism evidence="4 5">
    <name type="scientific">Alicyclobacillus macrosporangiidus</name>
    <dbReference type="NCBI Taxonomy" id="392015"/>
    <lineage>
        <taxon>Bacteria</taxon>
        <taxon>Bacillati</taxon>
        <taxon>Bacillota</taxon>
        <taxon>Bacilli</taxon>
        <taxon>Bacillales</taxon>
        <taxon>Alicyclobacillaceae</taxon>
        <taxon>Alicyclobacillus</taxon>
    </lineage>
</organism>
<dbReference type="EMBL" id="FPBV01000013">
    <property type="protein sequence ID" value="SFU91316.1"/>
    <property type="molecule type" value="Genomic_DNA"/>
</dbReference>
<feature type="repeat" description="TPR" evidence="3">
    <location>
        <begin position="93"/>
        <end position="126"/>
    </location>
</feature>
<evidence type="ECO:0000256" key="1">
    <source>
        <dbReference type="ARBA" id="ARBA00022737"/>
    </source>
</evidence>
<dbReference type="Pfam" id="PF14559">
    <property type="entry name" value="TPR_19"/>
    <property type="match status" value="1"/>
</dbReference>
<gene>
    <name evidence="4" type="ORF">SAMN05421543_11326</name>
</gene>
<feature type="repeat" description="TPR" evidence="3">
    <location>
        <begin position="24"/>
        <end position="57"/>
    </location>
</feature>
<dbReference type="InterPro" id="IPR011990">
    <property type="entry name" value="TPR-like_helical_dom_sf"/>
</dbReference>
<proteinExistence type="predicted"/>
<keyword evidence="1" id="KW-0677">Repeat</keyword>
<dbReference type="InterPro" id="IPR019734">
    <property type="entry name" value="TPR_rpt"/>
</dbReference>
<evidence type="ECO:0000256" key="2">
    <source>
        <dbReference type="ARBA" id="ARBA00022803"/>
    </source>
</evidence>
<dbReference type="PROSITE" id="PS50005">
    <property type="entry name" value="TPR"/>
    <property type="match status" value="3"/>
</dbReference>
<protein>
    <submittedName>
        <fullName evidence="4">Tfp pilus assembly protein PilF</fullName>
    </submittedName>
</protein>
<dbReference type="PANTHER" id="PTHR45586">
    <property type="entry name" value="TPR REPEAT-CONTAINING PROTEIN PA4667"/>
    <property type="match status" value="1"/>
</dbReference>
<dbReference type="Gene3D" id="1.25.40.10">
    <property type="entry name" value="Tetratricopeptide repeat domain"/>
    <property type="match status" value="2"/>
</dbReference>
<dbReference type="InterPro" id="IPR036915">
    <property type="entry name" value="Cyclin-like_sf"/>
</dbReference>
<dbReference type="Proteomes" id="UP000183508">
    <property type="component" value="Unassembled WGS sequence"/>
</dbReference>